<keyword evidence="1" id="KW-0812">Transmembrane</keyword>
<keyword evidence="3" id="KW-1185">Reference proteome</keyword>
<dbReference type="Proteomes" id="UP000270678">
    <property type="component" value="Chromosome"/>
</dbReference>
<name>A0A3Q9IGH8_9BACL</name>
<sequence>MYKKQRHRAESGAVTVFLVVIFASVFAFVSIFIDFARMAALQTKTEMLAHSASRSVLSSYDPQLVEQYGLFAFGDTDANYIMSKVLQDQMDISKRSDDIPLMNARLDSSTVELLRPLGTYEVFEQQIREEMKYKAPIDFSIEIINRFKPMSKVMKEASSTVDLLSKLQKLYDQREAKLDEMLEKQRAAALTVTEIAAFIPRSSASGGSNGAGATASSVAGEYADFAAKYNEDMLREPEERQYSYEIQMYQSMASGVFNSLGRSGQKSSERHAVLLPEAKKLLQEVIVINDQMKRTIEEAEQRPVLDGYNEVAAHEGLGNNETVAADDEIAAIRKQSGSLLLSAELLADLEGDIGQQEADFTSFYAGVGSFLGIESSVLSASISDSSLYSAVDSLDRSTGAYLRKYVDSGSSNVLEDNKRRLEQHRSSDQERKTIEHQAETALQDAKGLIGKISALKDKFKDAQKQFDELQTFYNDNLEFNQSLSSGEEALMGPGDDPADAGAEAMGGMDVFFGGLSLVLQSMTDAAFQGEYVVHYFPLLDISTLDELIGSEGSGAIDTIGDSFMPGKQEVEYILYGFHNPTGNIAAAYGEIFALRLAIRTMEGLLKNLNKGNPLLILAAALLYGIEHAVKDMLMLTKEGSIQLSDFMKVKLTYRDHLRIFLLMHGPSERRLSRMLGLIRMNTGVPVEQRATYLKGGVSISMPLWFLPGVARTLGASGALKGRVEGSRYYVDKQTDFSY</sequence>
<reference evidence="3" key="1">
    <citation type="submission" date="2018-12" db="EMBL/GenBank/DDBJ databases">
        <title>Complete genome sequence of Paenibacillus sp. MBLB1234.</title>
        <authorList>
            <person name="Nam Y.-D."/>
            <person name="Kang J."/>
            <person name="Chung W.-H."/>
            <person name="Park Y.S."/>
        </authorList>
    </citation>
    <scope>NUCLEOTIDE SEQUENCE [LARGE SCALE GENOMIC DNA]</scope>
    <source>
        <strain evidence="3">MBLB1234</strain>
    </source>
</reference>
<keyword evidence="1" id="KW-0472">Membrane</keyword>
<evidence type="ECO:0000313" key="3">
    <source>
        <dbReference type="Proteomes" id="UP000270678"/>
    </source>
</evidence>
<accession>A0A3Q9IGH8</accession>
<dbReference type="AlphaFoldDB" id="A0A3Q9IGH8"/>
<feature type="transmembrane region" description="Helical" evidence="1">
    <location>
        <begin position="12"/>
        <end position="33"/>
    </location>
</feature>
<dbReference type="OrthoDB" id="2385264at2"/>
<evidence type="ECO:0000313" key="2">
    <source>
        <dbReference type="EMBL" id="AZS18406.1"/>
    </source>
</evidence>
<dbReference type="EMBL" id="CP034346">
    <property type="protein sequence ID" value="AZS18406.1"/>
    <property type="molecule type" value="Genomic_DNA"/>
</dbReference>
<organism evidence="2 3">
    <name type="scientific">Paenibacillus lutimineralis</name>
    <dbReference type="NCBI Taxonomy" id="2707005"/>
    <lineage>
        <taxon>Bacteria</taxon>
        <taxon>Bacillati</taxon>
        <taxon>Bacillota</taxon>
        <taxon>Bacilli</taxon>
        <taxon>Bacillales</taxon>
        <taxon>Paenibacillaceae</taxon>
        <taxon>Paenibacillus</taxon>
    </lineage>
</organism>
<evidence type="ECO:0000256" key="1">
    <source>
        <dbReference type="SAM" id="Phobius"/>
    </source>
</evidence>
<gene>
    <name evidence="2" type="ORF">EI981_21905</name>
</gene>
<protein>
    <submittedName>
        <fullName evidence="2">Uncharacterized protein</fullName>
    </submittedName>
</protein>
<proteinExistence type="predicted"/>
<keyword evidence="1" id="KW-1133">Transmembrane helix</keyword>
<dbReference type="KEGG" id="plut:EI981_21905"/>